<name>A0A1W6ZV02_9HYPH</name>
<protein>
    <submittedName>
        <fullName evidence="1">Uncharacterized protein</fullName>
    </submittedName>
</protein>
<evidence type="ECO:0000313" key="2">
    <source>
        <dbReference type="Proteomes" id="UP000194137"/>
    </source>
</evidence>
<dbReference type="STRING" id="1235591.CAK95_20200"/>
<dbReference type="OrthoDB" id="199424at2"/>
<dbReference type="AlphaFoldDB" id="A0A1W6ZV02"/>
<accession>A0A1W6ZV02</accession>
<dbReference type="RefSeq" id="WP_086089553.1">
    <property type="nucleotide sequence ID" value="NZ_CP021112.1"/>
</dbReference>
<evidence type="ECO:0000313" key="1">
    <source>
        <dbReference type="EMBL" id="ARQ01160.1"/>
    </source>
</evidence>
<organism evidence="1 2">
    <name type="scientific">Pseudorhodoplanes sinuspersici</name>
    <dbReference type="NCBI Taxonomy" id="1235591"/>
    <lineage>
        <taxon>Bacteria</taxon>
        <taxon>Pseudomonadati</taxon>
        <taxon>Pseudomonadota</taxon>
        <taxon>Alphaproteobacteria</taxon>
        <taxon>Hyphomicrobiales</taxon>
        <taxon>Pseudorhodoplanes</taxon>
    </lineage>
</organism>
<keyword evidence="2" id="KW-1185">Reference proteome</keyword>
<dbReference type="EMBL" id="CP021112">
    <property type="protein sequence ID" value="ARQ01160.1"/>
    <property type="molecule type" value="Genomic_DNA"/>
</dbReference>
<sequence>MIAPAHALTLLANDLEPGERVIYAVRPDIWTTIRNKIFLLWIGVPWCIAIFGLFLAGRTTWGIFIPLAMIGLAMLAAPIILAIETQYTIYAITDRRALIVRTGLRPSTVSCPFNRMDEKLEIMSAGGESGHLYFASNMSTKMRDVDYTGKLAFRDLADVQTAAAQLEAARKRQ</sequence>
<proteinExistence type="predicted"/>
<dbReference type="KEGG" id="psin:CAK95_20200"/>
<gene>
    <name evidence="1" type="ORF">CAK95_20200</name>
</gene>
<dbReference type="Proteomes" id="UP000194137">
    <property type="component" value="Chromosome"/>
</dbReference>
<reference evidence="1 2" key="1">
    <citation type="submission" date="2017-05" db="EMBL/GenBank/DDBJ databases">
        <title>Full genome sequence of Pseudorhodoplanes sinuspersici.</title>
        <authorList>
            <person name="Dastgheib S.M.M."/>
            <person name="Shavandi M."/>
            <person name="Tirandaz H."/>
        </authorList>
    </citation>
    <scope>NUCLEOTIDE SEQUENCE [LARGE SCALE GENOMIC DNA]</scope>
    <source>
        <strain evidence="1 2">RIPI110</strain>
    </source>
</reference>